<dbReference type="Gene3D" id="3.30.460.90">
    <property type="match status" value="1"/>
</dbReference>
<dbReference type="EMBL" id="KQ434972">
    <property type="protein sequence ID" value="KZC12747.1"/>
    <property type="molecule type" value="Genomic_DNA"/>
</dbReference>
<accession>A0A154PLW1</accession>
<gene>
    <name evidence="1" type="ORF">WN55_05348</name>
</gene>
<reference evidence="1 2" key="1">
    <citation type="submission" date="2015-07" db="EMBL/GenBank/DDBJ databases">
        <title>The genome of Dufourea novaeangliae.</title>
        <authorList>
            <person name="Pan H."/>
            <person name="Kapheim K."/>
        </authorList>
    </citation>
    <scope>NUCLEOTIDE SEQUENCE [LARGE SCALE GENOMIC DNA]</scope>
    <source>
        <strain evidence="1">0120121106</strain>
        <tissue evidence="1">Whole body</tissue>
    </source>
</reference>
<protein>
    <recommendedName>
        <fullName evidence="3">Polymerase nucleotidyl transferase domain-containing protein</fullName>
    </recommendedName>
</protein>
<organism evidence="1 2">
    <name type="scientific">Dufourea novaeangliae</name>
    <name type="common">Sweat bee</name>
    <dbReference type="NCBI Taxonomy" id="178035"/>
    <lineage>
        <taxon>Eukaryota</taxon>
        <taxon>Metazoa</taxon>
        <taxon>Ecdysozoa</taxon>
        <taxon>Arthropoda</taxon>
        <taxon>Hexapoda</taxon>
        <taxon>Insecta</taxon>
        <taxon>Pterygota</taxon>
        <taxon>Neoptera</taxon>
        <taxon>Endopterygota</taxon>
        <taxon>Hymenoptera</taxon>
        <taxon>Apocrita</taxon>
        <taxon>Aculeata</taxon>
        <taxon>Apoidea</taxon>
        <taxon>Anthophila</taxon>
        <taxon>Halictidae</taxon>
        <taxon>Rophitinae</taxon>
        <taxon>Dufourea</taxon>
    </lineage>
</organism>
<evidence type="ECO:0008006" key="3">
    <source>
        <dbReference type="Google" id="ProtNLM"/>
    </source>
</evidence>
<sequence length="109" mass="12910">MIDIEFERCFSNDHVMHVINKNFIALDDVEVKRNNSNLTEVIRTLMEQMKLKDDLFANAYREIIFCGSFYKETRVGKPNEFDLNIILQLPINYGNINVRIIFIICHRNV</sequence>
<evidence type="ECO:0000313" key="2">
    <source>
        <dbReference type="Proteomes" id="UP000076502"/>
    </source>
</evidence>
<evidence type="ECO:0000313" key="1">
    <source>
        <dbReference type="EMBL" id="KZC12747.1"/>
    </source>
</evidence>
<dbReference type="OrthoDB" id="6054650at2759"/>
<dbReference type="STRING" id="178035.A0A154PLW1"/>
<keyword evidence="2" id="KW-1185">Reference proteome</keyword>
<dbReference type="AlphaFoldDB" id="A0A154PLW1"/>
<dbReference type="Proteomes" id="UP000076502">
    <property type="component" value="Unassembled WGS sequence"/>
</dbReference>
<name>A0A154PLW1_DUFNO</name>
<proteinExistence type="predicted"/>